<keyword evidence="2" id="KW-0732">Signal</keyword>
<dbReference type="RefSeq" id="WP_005411623.1">
    <property type="nucleotide sequence ID" value="NZ_CP133414.1"/>
</dbReference>
<evidence type="ECO:0000313" key="3">
    <source>
        <dbReference type="EMBL" id="EKZ1926148.1"/>
    </source>
</evidence>
<dbReference type="Proteomes" id="UP001225498">
    <property type="component" value="Unassembled WGS sequence"/>
</dbReference>
<evidence type="ECO:0000256" key="2">
    <source>
        <dbReference type="SAM" id="SignalP"/>
    </source>
</evidence>
<dbReference type="EMBL" id="ABLTIR010000015">
    <property type="protein sequence ID" value="EKZ1926148.1"/>
    <property type="molecule type" value="Genomic_DNA"/>
</dbReference>
<name>A0AAI9CJ09_STEMA</name>
<accession>A0AAI9CJ09</accession>
<feature type="signal peptide" evidence="2">
    <location>
        <begin position="1"/>
        <end position="24"/>
    </location>
</feature>
<organism evidence="3 4">
    <name type="scientific">Stenotrophomonas maltophilia</name>
    <name type="common">Pseudomonas maltophilia</name>
    <name type="synonym">Xanthomonas maltophilia</name>
    <dbReference type="NCBI Taxonomy" id="40324"/>
    <lineage>
        <taxon>Bacteria</taxon>
        <taxon>Pseudomonadati</taxon>
        <taxon>Pseudomonadota</taxon>
        <taxon>Gammaproteobacteria</taxon>
        <taxon>Lysobacterales</taxon>
        <taxon>Lysobacteraceae</taxon>
        <taxon>Stenotrophomonas</taxon>
        <taxon>Stenotrophomonas maltophilia group</taxon>
    </lineage>
</organism>
<dbReference type="AlphaFoldDB" id="A0AAI9CJ09"/>
<sequence length="537" mass="56682">MHSPAPRQRWLAWALLLAAPMAAAQSPQCGLFKADEGSSTLRISSPNRGEQKHFGSAPSPVAFQQIDGKLQLVNLEYGLPSPLQVRDRGRTVEVDGTTYILLAPEQCAAAATPAEGGCLANAVACLDNRHEATPAALEAGCREGVPGMCLQLADRWRDEAKPTVKADPVQQKAALDAALSGIKLPAACDNGGFEQETPACAAALEADPAVQAQLVKAAMTAAMTEAMVTMTAPTVPVIIPAERRQQLLRLCREVAHGGFCERVAELSWDAGDPLLAVQALAAACTPGNDTATCERLPALQALGASLQPQPATALPCGNYRADGGLMDTLDFGDNGLVGVGWNSHLRARVEEGDIRIRHDRGGDFVLRPLPGGQLLGLDIWTRFQVFTPTGDGPGRCSAPKQYTVLPLPQDCPQALATGGAEACCAQGKLQGCNVLGNRLALSGHWLQAAEHYTTVCRAGVREGCENLVTAQGNDAEVDAHALLDRLCKADRSGLHVACDVLGTQNWELIDLGRALQKAADDAASDDTPPPRHSNRKR</sequence>
<reference evidence="3" key="1">
    <citation type="submission" date="2023-08" db="EMBL/GenBank/DDBJ databases">
        <authorList>
            <consortium name="Clinical and Environmental Microbiology Branch: Whole genome sequencing antimicrobial resistance pathogens in the healthcare setting"/>
        </authorList>
    </citation>
    <scope>NUCLEOTIDE SEQUENCE</scope>
    <source>
        <strain evidence="3">2023CJ-00293</strain>
    </source>
</reference>
<evidence type="ECO:0000256" key="1">
    <source>
        <dbReference type="SAM" id="MobiDB-lite"/>
    </source>
</evidence>
<feature type="chain" id="PRO_5042554759" description="Secreted protein" evidence="2">
    <location>
        <begin position="25"/>
        <end position="537"/>
    </location>
</feature>
<gene>
    <name evidence="3" type="ORF">REH87_001137</name>
</gene>
<evidence type="ECO:0008006" key="5">
    <source>
        <dbReference type="Google" id="ProtNLM"/>
    </source>
</evidence>
<comment type="caution">
    <text evidence="3">The sequence shown here is derived from an EMBL/GenBank/DDBJ whole genome shotgun (WGS) entry which is preliminary data.</text>
</comment>
<proteinExistence type="predicted"/>
<evidence type="ECO:0000313" key="4">
    <source>
        <dbReference type="Proteomes" id="UP001225498"/>
    </source>
</evidence>
<feature type="region of interest" description="Disordered" evidence="1">
    <location>
        <begin position="518"/>
        <end position="537"/>
    </location>
</feature>
<protein>
    <recommendedName>
        <fullName evidence="5">Secreted protein</fullName>
    </recommendedName>
</protein>